<evidence type="ECO:0000313" key="1">
    <source>
        <dbReference type="EMBL" id="PIO61174.1"/>
    </source>
</evidence>
<accession>A0A2G9TT61</accession>
<proteinExistence type="predicted"/>
<sequence length="122" mass="14377">MPRLRQVIGNEFLVDPCSIGHECRPGKYVEEKGNRIFYKKLQSVRKDPEYAKKKPSEIFKELVTGHYDADNEDMEDEIRDAIRRPGYKYRRRTILNSVKKCRRSLAVTEKVSSEKCPEIQEL</sequence>
<gene>
    <name evidence="1" type="ORF">TELCIR_17311</name>
</gene>
<name>A0A2G9TT61_TELCI</name>
<reference evidence="1 2" key="1">
    <citation type="submission" date="2015-09" db="EMBL/GenBank/DDBJ databases">
        <title>Draft genome of the parasitic nematode Teladorsagia circumcincta isolate WARC Sus (inbred).</title>
        <authorList>
            <person name="Mitreva M."/>
        </authorList>
    </citation>
    <scope>NUCLEOTIDE SEQUENCE [LARGE SCALE GENOMIC DNA]</scope>
    <source>
        <strain evidence="1 2">S</strain>
    </source>
</reference>
<protein>
    <submittedName>
        <fullName evidence="1">Uncharacterized protein</fullName>
    </submittedName>
</protein>
<keyword evidence="2" id="KW-1185">Reference proteome</keyword>
<dbReference type="Proteomes" id="UP000230423">
    <property type="component" value="Unassembled WGS sequence"/>
</dbReference>
<organism evidence="1 2">
    <name type="scientific">Teladorsagia circumcincta</name>
    <name type="common">Brown stomach worm</name>
    <name type="synonym">Ostertagia circumcincta</name>
    <dbReference type="NCBI Taxonomy" id="45464"/>
    <lineage>
        <taxon>Eukaryota</taxon>
        <taxon>Metazoa</taxon>
        <taxon>Ecdysozoa</taxon>
        <taxon>Nematoda</taxon>
        <taxon>Chromadorea</taxon>
        <taxon>Rhabditida</taxon>
        <taxon>Rhabditina</taxon>
        <taxon>Rhabditomorpha</taxon>
        <taxon>Strongyloidea</taxon>
        <taxon>Trichostrongylidae</taxon>
        <taxon>Teladorsagia</taxon>
    </lineage>
</organism>
<dbReference type="AlphaFoldDB" id="A0A2G9TT61"/>
<dbReference type="OrthoDB" id="5843846at2759"/>
<dbReference type="EMBL" id="KZ354093">
    <property type="protein sequence ID" value="PIO61174.1"/>
    <property type="molecule type" value="Genomic_DNA"/>
</dbReference>
<evidence type="ECO:0000313" key="2">
    <source>
        <dbReference type="Proteomes" id="UP000230423"/>
    </source>
</evidence>